<accession>A0A267ETP9</accession>
<keyword evidence="4" id="KW-1185">Reference proteome</keyword>
<evidence type="ECO:0000313" key="4">
    <source>
        <dbReference type="Proteomes" id="UP000215902"/>
    </source>
</evidence>
<evidence type="ECO:0000256" key="1">
    <source>
        <dbReference type="SAM" id="MobiDB-lite"/>
    </source>
</evidence>
<name>A0A267ETP9_9PLAT</name>
<evidence type="ECO:0000313" key="2">
    <source>
        <dbReference type="EMBL" id="PAA64199.1"/>
    </source>
</evidence>
<dbReference type="EMBL" id="NIVC01001775">
    <property type="protein sequence ID" value="PAA64199.1"/>
    <property type="molecule type" value="Genomic_DNA"/>
</dbReference>
<proteinExistence type="predicted"/>
<protein>
    <submittedName>
        <fullName evidence="2">Uncharacterized protein</fullName>
    </submittedName>
</protein>
<dbReference type="EMBL" id="NIVC01000532">
    <property type="protein sequence ID" value="PAA81409.1"/>
    <property type="molecule type" value="Genomic_DNA"/>
</dbReference>
<gene>
    <name evidence="2" type="ORF">BOX15_Mlig026364g2</name>
    <name evidence="3" type="ORF">BOX15_Mlig026364g4</name>
</gene>
<dbReference type="AlphaFoldDB" id="A0A267ETP9"/>
<dbReference type="Proteomes" id="UP000215902">
    <property type="component" value="Unassembled WGS sequence"/>
</dbReference>
<comment type="caution">
    <text evidence="2">The sequence shown here is derived from an EMBL/GenBank/DDBJ whole genome shotgun (WGS) entry which is preliminary data.</text>
</comment>
<reference evidence="2 4" key="1">
    <citation type="submission" date="2017-06" db="EMBL/GenBank/DDBJ databases">
        <title>A platform for efficient transgenesis in Macrostomum lignano, a flatworm model organism for stem cell research.</title>
        <authorList>
            <person name="Berezikov E."/>
        </authorList>
    </citation>
    <scope>NUCLEOTIDE SEQUENCE [LARGE SCALE GENOMIC DNA]</scope>
    <source>
        <strain evidence="2">DV1</strain>
        <tissue evidence="2">Whole organism</tissue>
    </source>
</reference>
<organism evidence="2 4">
    <name type="scientific">Macrostomum lignano</name>
    <dbReference type="NCBI Taxonomy" id="282301"/>
    <lineage>
        <taxon>Eukaryota</taxon>
        <taxon>Metazoa</taxon>
        <taxon>Spiralia</taxon>
        <taxon>Lophotrochozoa</taxon>
        <taxon>Platyhelminthes</taxon>
        <taxon>Rhabditophora</taxon>
        <taxon>Macrostomorpha</taxon>
        <taxon>Macrostomida</taxon>
        <taxon>Macrostomidae</taxon>
        <taxon>Macrostomum</taxon>
    </lineage>
</organism>
<sequence>LCHNKLSMHHSGASQPSGAVNGQAFRPPRRQSSRIECLVGAQRVQQAAERLLLCSKMWPPPPPTLPMPMSDTGQAVSPSRVEPSDHRARRELANLRLLVEEARRGGRTMLAAAPNDEEDEAAADFARRLQMSCVGFIESVYRSVYSLISQQQPQSLSEDHQQQQQLNRLAVARACDGLLASALGLELSLALSSGSGPDDRQLERLAEQLGQSLAELSKAGRPARLGGDPADMEALQLAVRCASAAVAQLLHAVRCVRAALASLGAGGHPKEDPAAALEELRSRVHLAVENLRPAVATVLAVSGESRFSGRPFRLTDEAKNGRARALGHALPVALCTAELLTAMAGATEQQASPAQQQRQRLNQLAESLNAACTDCLAKLLPGQPGAAASPVAGDGRLDRL</sequence>
<evidence type="ECO:0000313" key="3">
    <source>
        <dbReference type="EMBL" id="PAA81409.1"/>
    </source>
</evidence>
<feature type="region of interest" description="Disordered" evidence="1">
    <location>
        <begin position="1"/>
        <end position="28"/>
    </location>
</feature>
<feature type="non-terminal residue" evidence="2">
    <location>
        <position position="1"/>
    </location>
</feature>